<comment type="caution">
    <text evidence="4">The sequence shown here is derived from an EMBL/GenBank/DDBJ whole genome shotgun (WGS) entry which is preliminary data.</text>
</comment>
<dbReference type="GO" id="GO:0005829">
    <property type="term" value="C:cytosol"/>
    <property type="evidence" value="ECO:0007669"/>
    <property type="project" value="GOC"/>
</dbReference>
<evidence type="ECO:0000313" key="5">
    <source>
        <dbReference type="Proteomes" id="UP000318582"/>
    </source>
</evidence>
<dbReference type="EMBL" id="QEAQ01000042">
    <property type="protein sequence ID" value="TPX58083.1"/>
    <property type="molecule type" value="Genomic_DNA"/>
</dbReference>
<dbReference type="SUPFAM" id="SSF64268">
    <property type="entry name" value="PX domain"/>
    <property type="match status" value="1"/>
</dbReference>
<proteinExistence type="predicted"/>
<keyword evidence="5" id="KW-1185">Reference proteome</keyword>
<evidence type="ECO:0000313" key="4">
    <source>
        <dbReference type="EMBL" id="TPX58083.1"/>
    </source>
</evidence>
<sequence>MDSPISPRLHLQVTVTHVSIDCGTPVFHISAQTPLSGYLRSTSNSTRLCKELDRLYTYLCTRFPEHIPPIPPPITIGPGEAERESLRQKSEAFLQRVADHDLYRVSDGFKMFLESEFEFVPPPAPLGRRPTTGILRGFSSSVSGVKEVDVFFDQARTSVAGMQIGISALGRAMEKAGSTEKDCSKATGDVGAQLYAMTLNENKLLVRATRTLGKGFTACEKLQTEEAAFLSGRLTSTLLTTQIRNTQTAQAALDYRMRTLLEYETACKMTQKKLQAIDRLRSTAKIQQEKVDAALEELQETKQVESDCRTQFRNASDVLKGEFPTFANVQERELAESIDEYARHQAIYSRKQLESWEQVLADIM</sequence>
<keyword evidence="1" id="KW-0175">Coiled coil</keyword>
<dbReference type="AlphaFoldDB" id="A0A507E1Y4"/>
<dbReference type="InterPro" id="IPR036871">
    <property type="entry name" value="PX_dom_sf"/>
</dbReference>
<protein>
    <recommendedName>
        <fullName evidence="6">PX domain-containing protein</fullName>
    </recommendedName>
</protein>
<name>A0A507E1Y4_9FUNG</name>
<feature type="domain" description="Sorting nexin/Vps5-like C-terminal" evidence="3">
    <location>
        <begin position="135"/>
        <end position="360"/>
    </location>
</feature>
<dbReference type="GO" id="GO:0005768">
    <property type="term" value="C:endosome"/>
    <property type="evidence" value="ECO:0007669"/>
    <property type="project" value="TreeGrafter"/>
</dbReference>
<dbReference type="InterPro" id="IPR001683">
    <property type="entry name" value="PX_dom"/>
</dbReference>
<dbReference type="PANTHER" id="PTHR47433">
    <property type="entry name" value="VACUOLAR PROTEIN SORTING-ASSOCIATED PROTEIN 17"/>
    <property type="match status" value="1"/>
</dbReference>
<dbReference type="GO" id="GO:0030905">
    <property type="term" value="C:retromer, tubulation complex"/>
    <property type="evidence" value="ECO:0007669"/>
    <property type="project" value="TreeGrafter"/>
</dbReference>
<organism evidence="4 5">
    <name type="scientific">Powellomyces hirtus</name>
    <dbReference type="NCBI Taxonomy" id="109895"/>
    <lineage>
        <taxon>Eukaryota</taxon>
        <taxon>Fungi</taxon>
        <taxon>Fungi incertae sedis</taxon>
        <taxon>Chytridiomycota</taxon>
        <taxon>Chytridiomycota incertae sedis</taxon>
        <taxon>Chytridiomycetes</taxon>
        <taxon>Spizellomycetales</taxon>
        <taxon>Powellomycetaceae</taxon>
        <taxon>Powellomyces</taxon>
    </lineage>
</organism>
<evidence type="ECO:0000259" key="2">
    <source>
        <dbReference type="Pfam" id="PF00787"/>
    </source>
</evidence>
<dbReference type="Pfam" id="PF09325">
    <property type="entry name" value="Vps5"/>
    <property type="match status" value="1"/>
</dbReference>
<dbReference type="GO" id="GO:0006886">
    <property type="term" value="P:intracellular protein transport"/>
    <property type="evidence" value="ECO:0007669"/>
    <property type="project" value="TreeGrafter"/>
</dbReference>
<dbReference type="GO" id="GO:0042147">
    <property type="term" value="P:retrograde transport, endosome to Golgi"/>
    <property type="evidence" value="ECO:0007669"/>
    <property type="project" value="TreeGrafter"/>
</dbReference>
<evidence type="ECO:0000256" key="1">
    <source>
        <dbReference type="SAM" id="Coils"/>
    </source>
</evidence>
<dbReference type="GO" id="GO:0032266">
    <property type="term" value="F:phosphatidylinositol-3-phosphate binding"/>
    <property type="evidence" value="ECO:0007669"/>
    <property type="project" value="TreeGrafter"/>
</dbReference>
<dbReference type="InterPro" id="IPR053055">
    <property type="entry name" value="VPS17"/>
</dbReference>
<gene>
    <name evidence="4" type="ORF">PhCBS80983_g03393</name>
</gene>
<dbReference type="Gene3D" id="3.30.1520.10">
    <property type="entry name" value="Phox-like domain"/>
    <property type="match status" value="1"/>
</dbReference>
<dbReference type="Gene3D" id="1.20.1270.60">
    <property type="entry name" value="Arfaptin homology (AH) domain/BAR domain"/>
    <property type="match status" value="1"/>
</dbReference>
<dbReference type="Proteomes" id="UP000318582">
    <property type="component" value="Unassembled WGS sequence"/>
</dbReference>
<reference evidence="4 5" key="1">
    <citation type="journal article" date="2019" name="Sci. Rep.">
        <title>Comparative genomics of chytrid fungi reveal insights into the obligate biotrophic and pathogenic lifestyle of Synchytrium endobioticum.</title>
        <authorList>
            <person name="van de Vossenberg B.T.L.H."/>
            <person name="Warris S."/>
            <person name="Nguyen H.D.T."/>
            <person name="van Gent-Pelzer M.P.E."/>
            <person name="Joly D.L."/>
            <person name="van de Geest H.C."/>
            <person name="Bonants P.J.M."/>
            <person name="Smith D.S."/>
            <person name="Levesque C.A."/>
            <person name="van der Lee T.A.J."/>
        </authorList>
    </citation>
    <scope>NUCLEOTIDE SEQUENCE [LARGE SCALE GENOMIC DNA]</scope>
    <source>
        <strain evidence="4 5">CBS 809.83</strain>
    </source>
</reference>
<dbReference type="STRING" id="109895.A0A507E1Y4"/>
<evidence type="ECO:0008006" key="6">
    <source>
        <dbReference type="Google" id="ProtNLM"/>
    </source>
</evidence>
<feature type="domain" description="PX" evidence="2">
    <location>
        <begin position="49"/>
        <end position="115"/>
    </location>
</feature>
<dbReference type="PANTHER" id="PTHR47433:SF1">
    <property type="entry name" value="VACUOLAR PROTEIN SORTING-ASSOCIATED PROTEIN 17"/>
    <property type="match status" value="1"/>
</dbReference>
<dbReference type="InterPro" id="IPR015404">
    <property type="entry name" value="Vps5_C"/>
</dbReference>
<accession>A0A507E1Y4</accession>
<feature type="coiled-coil region" evidence="1">
    <location>
        <begin position="277"/>
        <end position="304"/>
    </location>
</feature>
<dbReference type="InterPro" id="IPR027267">
    <property type="entry name" value="AH/BAR_dom_sf"/>
</dbReference>
<evidence type="ECO:0000259" key="3">
    <source>
        <dbReference type="Pfam" id="PF09325"/>
    </source>
</evidence>
<dbReference type="Pfam" id="PF00787">
    <property type="entry name" value="PX"/>
    <property type="match status" value="1"/>
</dbReference>